<keyword evidence="8" id="KW-0807">Transducer</keyword>
<feature type="transmembrane region" description="Helical" evidence="9">
    <location>
        <begin position="127"/>
        <end position="148"/>
    </location>
</feature>
<reference evidence="13" key="1">
    <citation type="submission" date="2012-12" db="EMBL/GenBank/DDBJ databases">
        <authorList>
            <person name="Hellsten U."/>
            <person name="Grimwood J."/>
            <person name="Chapman J.A."/>
            <person name="Shapiro H."/>
            <person name="Aerts A."/>
            <person name="Otillar R.P."/>
            <person name="Terry A.Y."/>
            <person name="Boore J.L."/>
            <person name="Simakov O."/>
            <person name="Marletaz F."/>
            <person name="Cho S.-J."/>
            <person name="Edsinger-Gonzales E."/>
            <person name="Havlak P."/>
            <person name="Kuo D.-H."/>
            <person name="Larsson T."/>
            <person name="Lv J."/>
            <person name="Arendt D."/>
            <person name="Savage R."/>
            <person name="Osoegawa K."/>
            <person name="de Jong P."/>
            <person name="Lindberg D.R."/>
            <person name="Seaver E.C."/>
            <person name="Weisblat D.A."/>
            <person name="Putnam N.H."/>
            <person name="Grigoriev I.V."/>
            <person name="Rokhsar D.S."/>
        </authorList>
    </citation>
    <scope>NUCLEOTIDE SEQUENCE</scope>
    <source>
        <strain evidence="13">I ESC-2004</strain>
    </source>
</reference>
<dbReference type="GO" id="GO:0016020">
    <property type="term" value="C:membrane"/>
    <property type="evidence" value="ECO:0007669"/>
    <property type="project" value="UniProtKB-SubCell"/>
</dbReference>
<dbReference type="GO" id="GO:0004997">
    <property type="term" value="F:thyrotropin-releasing hormone receptor activity"/>
    <property type="evidence" value="ECO:0007669"/>
    <property type="project" value="InterPro"/>
</dbReference>
<accession>R7TCJ0</accession>
<evidence type="ECO:0000256" key="5">
    <source>
        <dbReference type="ARBA" id="ARBA00022989"/>
    </source>
</evidence>
<evidence type="ECO:0000256" key="1">
    <source>
        <dbReference type="ARBA" id="ARBA00004100"/>
    </source>
</evidence>
<evidence type="ECO:0000256" key="7">
    <source>
        <dbReference type="ARBA" id="ARBA00032251"/>
    </source>
</evidence>
<dbReference type="Proteomes" id="UP000014760">
    <property type="component" value="Unassembled WGS sequence"/>
</dbReference>
<protein>
    <recommendedName>
        <fullName evidence="3">Thyrotropin-releasing hormone receptor</fullName>
    </recommendedName>
    <alternativeName>
        <fullName evidence="7">Thyroliberin receptor</fullName>
    </alternativeName>
</protein>
<comment type="function">
    <text evidence="1">Receptor for thyrotropin-releasing hormone (TRH). Upon ligand binding, this G-protein-coupled receptor triggers activation of the phosphatidylinositol (IP3)-calcium-protein kinase C (PKC) pathway.</text>
</comment>
<dbReference type="OrthoDB" id="5987936at2759"/>
<evidence type="ECO:0000256" key="8">
    <source>
        <dbReference type="RuleBase" id="RU000688"/>
    </source>
</evidence>
<keyword evidence="5 9" id="KW-1133">Transmembrane helix</keyword>
<comment type="similarity">
    <text evidence="8">Belongs to the G-protein coupled receptor 1 family.</text>
</comment>
<proteinExistence type="inferred from homology"/>
<dbReference type="PRINTS" id="PR00237">
    <property type="entry name" value="GPCRRHODOPSN"/>
</dbReference>
<dbReference type="PRINTS" id="PR01846">
    <property type="entry name" value="TRHRFAMILY"/>
</dbReference>
<dbReference type="PANTHER" id="PTHR46061">
    <property type="entry name" value="THYROTROPIN-RELEASING HORMONE RECEPTOR"/>
    <property type="match status" value="1"/>
</dbReference>
<organism evidence="11">
    <name type="scientific">Capitella teleta</name>
    <name type="common">Polychaete worm</name>
    <dbReference type="NCBI Taxonomy" id="283909"/>
    <lineage>
        <taxon>Eukaryota</taxon>
        <taxon>Metazoa</taxon>
        <taxon>Spiralia</taxon>
        <taxon>Lophotrochozoa</taxon>
        <taxon>Annelida</taxon>
        <taxon>Polychaeta</taxon>
        <taxon>Sedentaria</taxon>
        <taxon>Scolecida</taxon>
        <taxon>Capitellidae</taxon>
        <taxon>Capitella</taxon>
    </lineage>
</organism>
<dbReference type="PROSITE" id="PS50262">
    <property type="entry name" value="G_PROTEIN_RECEP_F1_2"/>
    <property type="match status" value="1"/>
</dbReference>
<feature type="transmembrane region" description="Helical" evidence="9">
    <location>
        <begin position="239"/>
        <end position="257"/>
    </location>
</feature>
<feature type="transmembrane region" description="Helical" evidence="9">
    <location>
        <begin position="183"/>
        <end position="205"/>
    </location>
</feature>
<dbReference type="PRINTS" id="PR00751">
    <property type="entry name" value="THYROLIBRINR"/>
</dbReference>
<feature type="transmembrane region" description="Helical" evidence="9">
    <location>
        <begin position="6"/>
        <end position="34"/>
    </location>
</feature>
<dbReference type="HOGENOM" id="CLU_009579_6_5_1"/>
<evidence type="ECO:0000256" key="6">
    <source>
        <dbReference type="ARBA" id="ARBA00023136"/>
    </source>
</evidence>
<name>R7TCJ0_CAPTE</name>
<evidence type="ECO:0000256" key="3">
    <source>
        <dbReference type="ARBA" id="ARBA00018873"/>
    </source>
</evidence>
<dbReference type="InterPro" id="IPR002120">
    <property type="entry name" value="TRH_rcpt_1"/>
</dbReference>
<feature type="domain" description="G-protein coupled receptors family 1 profile" evidence="10">
    <location>
        <begin position="25"/>
        <end position="297"/>
    </location>
</feature>
<reference evidence="12" key="3">
    <citation type="submission" date="2015-06" db="UniProtKB">
        <authorList>
            <consortium name="EnsemblMetazoa"/>
        </authorList>
    </citation>
    <scope>IDENTIFICATION</scope>
</reference>
<feature type="transmembrane region" description="Helical" evidence="9">
    <location>
        <begin position="85"/>
        <end position="106"/>
    </location>
</feature>
<dbReference type="EMBL" id="AMQN01015193">
    <property type="status" value="NOT_ANNOTATED_CDS"/>
    <property type="molecule type" value="Genomic_DNA"/>
</dbReference>
<evidence type="ECO:0000256" key="9">
    <source>
        <dbReference type="SAM" id="Phobius"/>
    </source>
</evidence>
<dbReference type="SUPFAM" id="SSF81321">
    <property type="entry name" value="Family A G protein-coupled receptor-like"/>
    <property type="match status" value="1"/>
</dbReference>
<dbReference type="CDD" id="cd14995">
    <property type="entry name" value="7tmA_TRH-R"/>
    <property type="match status" value="1"/>
</dbReference>
<dbReference type="Gene3D" id="1.20.1070.10">
    <property type="entry name" value="Rhodopsin 7-helix transmembrane proteins"/>
    <property type="match status" value="1"/>
</dbReference>
<dbReference type="PROSITE" id="PS00237">
    <property type="entry name" value="G_PROTEIN_RECEP_F1_1"/>
    <property type="match status" value="1"/>
</dbReference>
<evidence type="ECO:0000313" key="12">
    <source>
        <dbReference type="EnsemblMetazoa" id="CapteP90908"/>
    </source>
</evidence>
<evidence type="ECO:0000256" key="4">
    <source>
        <dbReference type="ARBA" id="ARBA00022692"/>
    </source>
</evidence>
<keyword evidence="13" id="KW-1185">Reference proteome</keyword>
<gene>
    <name evidence="11" type="ORF">CAPTEDRAFT_90908</name>
</gene>
<keyword evidence="6 9" id="KW-0472">Membrane</keyword>
<evidence type="ECO:0000313" key="13">
    <source>
        <dbReference type="Proteomes" id="UP000014760"/>
    </source>
</evidence>
<dbReference type="PANTHER" id="PTHR46061:SF3">
    <property type="entry name" value="THYROTROPIN-RELEASING HORMONE RECEPTOR"/>
    <property type="match status" value="1"/>
</dbReference>
<dbReference type="EMBL" id="KB311699">
    <property type="protein sequence ID" value="ELT88781.1"/>
    <property type="molecule type" value="Genomic_DNA"/>
</dbReference>
<dbReference type="SMART" id="SM01381">
    <property type="entry name" value="7TM_GPCR_Srsx"/>
    <property type="match status" value="1"/>
</dbReference>
<dbReference type="AlphaFoldDB" id="R7TCJ0"/>
<dbReference type="InterPro" id="IPR017452">
    <property type="entry name" value="GPCR_Rhodpsn_7TM"/>
</dbReference>
<dbReference type="OMA" id="WRERSNQ"/>
<dbReference type="STRING" id="283909.R7TCJ0"/>
<comment type="subcellular location">
    <subcellularLocation>
        <location evidence="2">Membrane</location>
    </subcellularLocation>
</comment>
<evidence type="ECO:0000256" key="2">
    <source>
        <dbReference type="ARBA" id="ARBA00004370"/>
    </source>
</evidence>
<keyword evidence="8" id="KW-0297">G-protein coupled receptor</keyword>
<dbReference type="EnsemblMetazoa" id="CapteT90908">
    <property type="protein sequence ID" value="CapteP90908"/>
    <property type="gene ID" value="CapteG90908"/>
</dbReference>
<feature type="transmembrane region" description="Helical" evidence="9">
    <location>
        <begin position="277"/>
        <end position="300"/>
    </location>
</feature>
<dbReference type="InterPro" id="IPR000276">
    <property type="entry name" value="GPCR_Rhodpsn"/>
</dbReference>
<evidence type="ECO:0000259" key="10">
    <source>
        <dbReference type="PROSITE" id="PS50262"/>
    </source>
</evidence>
<dbReference type="Pfam" id="PF00001">
    <property type="entry name" value="7tm_1"/>
    <property type="match status" value="1"/>
</dbReference>
<reference evidence="11 13" key="2">
    <citation type="journal article" date="2013" name="Nature">
        <title>Insights into bilaterian evolution from three spiralian genomes.</title>
        <authorList>
            <person name="Simakov O."/>
            <person name="Marletaz F."/>
            <person name="Cho S.J."/>
            <person name="Edsinger-Gonzales E."/>
            <person name="Havlak P."/>
            <person name="Hellsten U."/>
            <person name="Kuo D.H."/>
            <person name="Larsson T."/>
            <person name="Lv J."/>
            <person name="Arendt D."/>
            <person name="Savage R."/>
            <person name="Osoegawa K."/>
            <person name="de Jong P."/>
            <person name="Grimwood J."/>
            <person name="Chapman J.A."/>
            <person name="Shapiro H."/>
            <person name="Aerts A."/>
            <person name="Otillar R.P."/>
            <person name="Terry A.Y."/>
            <person name="Boore J.L."/>
            <person name="Grigoriev I.V."/>
            <person name="Lindberg D.R."/>
            <person name="Seaver E.C."/>
            <person name="Weisblat D.A."/>
            <person name="Putnam N.H."/>
            <person name="Rokhsar D.S."/>
        </authorList>
    </citation>
    <scope>NUCLEOTIDE SEQUENCE</scope>
    <source>
        <strain evidence="11 13">I ESC-2004</strain>
    </source>
</reference>
<evidence type="ECO:0000313" key="11">
    <source>
        <dbReference type="EMBL" id="ELT88781.1"/>
    </source>
</evidence>
<feature type="transmembrane region" description="Helical" evidence="9">
    <location>
        <begin position="46"/>
        <end position="73"/>
    </location>
</feature>
<keyword evidence="4 8" id="KW-0812">Transmembrane</keyword>
<keyword evidence="8" id="KW-0675">Receptor</keyword>
<sequence>MYYPPAYRVIAGIFVSIIFSVGLVGNIMVILVVWRTRSLHTPTNCYLLSLALADVILLISAPLPTLVEIFLIIDQNFLGDAGCRIIVFLQYLGVNVSSLSMTFFTIERYMAICHPMKAQTICTVSRAKRIIVALWVFGICYCCPWLFLLHTNIKTFSDGTVIKKCGFKLARHKYLIYYMADLILFYVIPLLLTCVLYALIGAILYSGSRPMAHAGKTASNGSQSGGGNRSQKASTSSRVQVIKMLAIVVGLFAVLWMPYRVFVVYNSFAKTTYTDLWFILFCRIMVYVNSAVNPILYNAMSVKFRRAFKRLLRCPTNAQERANLYQTYTQVSHANNADGSAALTANLRSAKKAGQKSAV</sequence>